<evidence type="ECO:0000313" key="3">
    <source>
        <dbReference type="Proteomes" id="UP000030104"/>
    </source>
</evidence>
<gene>
    <name evidence="2" type="ORF">PITC_038590</name>
</gene>
<name>A0A0A2KGR2_PENIT</name>
<keyword evidence="1" id="KW-0812">Transmembrane</keyword>
<protein>
    <submittedName>
        <fullName evidence="2">Uncharacterized protein</fullName>
    </submittedName>
</protein>
<sequence>MQDFTLAFVILVFTIGLHVGTWLPLGKEWLRHRYPYLWPQSDRNDAYTPVDSESTWGGRGEATVTLTYTELARLVEARATLLHREWQVRELAGAIPVERDETLDPVLPSNH</sequence>
<evidence type="ECO:0000313" key="2">
    <source>
        <dbReference type="EMBL" id="KGO66979.1"/>
    </source>
</evidence>
<reference evidence="2 3" key="1">
    <citation type="journal article" date="2015" name="Mol. Plant Microbe Interact.">
        <title>Genome, transcriptome, and functional analyses of Penicillium expansum provide new insights into secondary metabolism and pathogenicity.</title>
        <authorList>
            <person name="Ballester A.R."/>
            <person name="Marcet-Houben M."/>
            <person name="Levin E."/>
            <person name="Sela N."/>
            <person name="Selma-Lazaro C."/>
            <person name="Carmona L."/>
            <person name="Wisniewski M."/>
            <person name="Droby S."/>
            <person name="Gonzalez-Candelas L."/>
            <person name="Gabaldon T."/>
        </authorList>
    </citation>
    <scope>NUCLEOTIDE SEQUENCE [LARGE SCALE GENOMIC DNA]</scope>
    <source>
        <strain evidence="2 3">PHI-1</strain>
    </source>
</reference>
<evidence type="ECO:0000256" key="1">
    <source>
        <dbReference type="SAM" id="Phobius"/>
    </source>
</evidence>
<keyword evidence="3" id="KW-1185">Reference proteome</keyword>
<dbReference type="Proteomes" id="UP000030104">
    <property type="component" value="Unassembled WGS sequence"/>
</dbReference>
<dbReference type="AlphaFoldDB" id="A0A0A2KGR2"/>
<dbReference type="HOGENOM" id="CLU_2159269_0_0_1"/>
<accession>A0A0A2KGR2</accession>
<comment type="caution">
    <text evidence="2">The sequence shown here is derived from an EMBL/GenBank/DDBJ whole genome shotgun (WGS) entry which is preliminary data.</text>
</comment>
<keyword evidence="1" id="KW-1133">Transmembrane helix</keyword>
<dbReference type="EMBL" id="JQGA01001333">
    <property type="protein sequence ID" value="KGO66979.1"/>
    <property type="molecule type" value="Genomic_DNA"/>
</dbReference>
<keyword evidence="1" id="KW-0472">Membrane</keyword>
<feature type="transmembrane region" description="Helical" evidence="1">
    <location>
        <begin position="6"/>
        <end position="25"/>
    </location>
</feature>
<organism evidence="2 3">
    <name type="scientific">Penicillium italicum</name>
    <name type="common">Blue mold</name>
    <dbReference type="NCBI Taxonomy" id="40296"/>
    <lineage>
        <taxon>Eukaryota</taxon>
        <taxon>Fungi</taxon>
        <taxon>Dikarya</taxon>
        <taxon>Ascomycota</taxon>
        <taxon>Pezizomycotina</taxon>
        <taxon>Eurotiomycetes</taxon>
        <taxon>Eurotiomycetidae</taxon>
        <taxon>Eurotiales</taxon>
        <taxon>Aspergillaceae</taxon>
        <taxon>Penicillium</taxon>
    </lineage>
</organism>
<proteinExistence type="predicted"/>